<dbReference type="Proteomes" id="UP001164459">
    <property type="component" value="Chromosome"/>
</dbReference>
<dbReference type="PROSITE" id="PS51257">
    <property type="entry name" value="PROKAR_LIPOPROTEIN"/>
    <property type="match status" value="1"/>
</dbReference>
<keyword evidence="3" id="KW-1185">Reference proteome</keyword>
<evidence type="ECO:0008006" key="4">
    <source>
        <dbReference type="Google" id="ProtNLM"/>
    </source>
</evidence>
<sequence>MARSMSHPVHLWFAWTLVLACTDNDGQRGDLTDGSPPHGSGLPPGLFGTSDTEGESEAGSAAESAADKLDLPAGDSSGGVVVEPPGCDKVDFLFVIDNSNSMADEQSSLIASFPGFIAAINETLEADDYHVMTISTDDGNPGDGDQDCDFKECICAPAPTCCRDVCDTIFKGTTCNGEPCDLISIDSCEFEYGSGRVYDQYGTRCPIAADRRYMLASQPDLVSTFACAAGIGAFGSGDERPIQSALAALGAVQNGTGGCNEGFLRDDAILVLILITDEEDDNLEANEGSPGEPAGWYEAVVAAKHGVPEAAVVLGLVGDSNLPGGLCPPVWNPYEDGGEAAPRLQSFVQMFSGGVLGSVCAADYTPFFLEAVSVIDTACDIFVPIG</sequence>
<protein>
    <recommendedName>
        <fullName evidence="4">VWFA domain-containing protein</fullName>
    </recommendedName>
</protein>
<evidence type="ECO:0000313" key="3">
    <source>
        <dbReference type="Proteomes" id="UP001164459"/>
    </source>
</evidence>
<feature type="compositionally biased region" description="Low complexity" evidence="1">
    <location>
        <begin position="34"/>
        <end position="64"/>
    </location>
</feature>
<dbReference type="EMBL" id="CP114040">
    <property type="protein sequence ID" value="WAS92813.1"/>
    <property type="molecule type" value="Genomic_DNA"/>
</dbReference>
<organism evidence="2 3">
    <name type="scientific">Nannocystis punicea</name>
    <dbReference type="NCBI Taxonomy" id="2995304"/>
    <lineage>
        <taxon>Bacteria</taxon>
        <taxon>Pseudomonadati</taxon>
        <taxon>Myxococcota</taxon>
        <taxon>Polyangia</taxon>
        <taxon>Nannocystales</taxon>
        <taxon>Nannocystaceae</taxon>
        <taxon>Nannocystis</taxon>
    </lineage>
</organism>
<gene>
    <name evidence="2" type="ORF">O0S08_42115</name>
</gene>
<dbReference type="RefSeq" id="WP_269035169.1">
    <property type="nucleotide sequence ID" value="NZ_CP114040.1"/>
</dbReference>
<name>A0ABY7H0Q0_9BACT</name>
<proteinExistence type="predicted"/>
<reference evidence="2" key="1">
    <citation type="submission" date="2022-11" db="EMBL/GenBank/DDBJ databases">
        <title>Minimal conservation of predation-associated metabolite biosynthetic gene clusters underscores biosynthetic potential of Myxococcota including descriptions for ten novel species: Archangium lansinium sp. nov., Myxococcus landrumus sp. nov., Nannocystis bai.</title>
        <authorList>
            <person name="Ahearne A."/>
            <person name="Stevens C."/>
            <person name="Dowd S."/>
        </authorList>
    </citation>
    <scope>NUCLEOTIDE SEQUENCE</scope>
    <source>
        <strain evidence="2">Fl3</strain>
    </source>
</reference>
<evidence type="ECO:0000313" key="2">
    <source>
        <dbReference type="EMBL" id="WAS92813.1"/>
    </source>
</evidence>
<feature type="region of interest" description="Disordered" evidence="1">
    <location>
        <begin position="28"/>
        <end position="80"/>
    </location>
</feature>
<evidence type="ECO:0000256" key="1">
    <source>
        <dbReference type="SAM" id="MobiDB-lite"/>
    </source>
</evidence>
<accession>A0ABY7H0Q0</accession>